<feature type="region of interest" description="Disordered" evidence="1">
    <location>
        <begin position="1"/>
        <end position="100"/>
    </location>
</feature>
<evidence type="ECO:0000256" key="1">
    <source>
        <dbReference type="SAM" id="MobiDB-lite"/>
    </source>
</evidence>
<feature type="compositionally biased region" description="Polar residues" evidence="1">
    <location>
        <begin position="69"/>
        <end position="84"/>
    </location>
</feature>
<feature type="non-terminal residue" evidence="2">
    <location>
        <position position="1"/>
    </location>
</feature>
<accession>A0A1B6DL39</accession>
<feature type="compositionally biased region" description="Low complexity" evidence="1">
    <location>
        <begin position="1"/>
        <end position="14"/>
    </location>
</feature>
<proteinExistence type="predicted"/>
<feature type="compositionally biased region" description="Basic and acidic residues" evidence="1">
    <location>
        <begin position="52"/>
        <end position="62"/>
    </location>
</feature>
<reference evidence="2" key="1">
    <citation type="submission" date="2015-12" db="EMBL/GenBank/DDBJ databases">
        <title>De novo transcriptome assembly of four potential Pierce s Disease insect vectors from Arizona vineyards.</title>
        <authorList>
            <person name="Tassone E.E."/>
        </authorList>
    </citation>
    <scope>NUCLEOTIDE SEQUENCE</scope>
</reference>
<organism evidence="2">
    <name type="scientific">Clastoptera arizonana</name>
    <name type="common">Arizona spittle bug</name>
    <dbReference type="NCBI Taxonomy" id="38151"/>
    <lineage>
        <taxon>Eukaryota</taxon>
        <taxon>Metazoa</taxon>
        <taxon>Ecdysozoa</taxon>
        <taxon>Arthropoda</taxon>
        <taxon>Hexapoda</taxon>
        <taxon>Insecta</taxon>
        <taxon>Pterygota</taxon>
        <taxon>Neoptera</taxon>
        <taxon>Paraneoptera</taxon>
        <taxon>Hemiptera</taxon>
        <taxon>Auchenorrhyncha</taxon>
        <taxon>Cercopoidea</taxon>
        <taxon>Clastopteridae</taxon>
        <taxon>Clastoptera</taxon>
    </lineage>
</organism>
<evidence type="ECO:0000313" key="2">
    <source>
        <dbReference type="EMBL" id="JAS26403.1"/>
    </source>
</evidence>
<feature type="region of interest" description="Disordered" evidence="1">
    <location>
        <begin position="149"/>
        <end position="187"/>
    </location>
</feature>
<sequence>SDSSSNHSNNSYSSPTNRTFNESNDKNIKKHTFNGISSDDKTSSLTMQSKNNDCEKDSHSSVEEEEDNTIITSSFSSRNINQSKNYEDPHLIVHNGKKQNHIKKRMIVESSSEDEVFDFKNNFHSQNKDVQNNGQKFNSLSFDNELDTSTQNYTNINNESDGEKNDSQLFRKNENSKIEPLYDSSQGTELIDQIENKRKRIIIDSDSDKSDYNGLNNVGRKKKTRVISDESE</sequence>
<name>A0A1B6DL39_9HEMI</name>
<feature type="compositionally biased region" description="Polar residues" evidence="1">
    <location>
        <begin position="149"/>
        <end position="159"/>
    </location>
</feature>
<feature type="compositionally biased region" description="Basic and acidic residues" evidence="1">
    <location>
        <begin position="161"/>
        <end position="177"/>
    </location>
</feature>
<gene>
    <name evidence="2" type="ORF">g.548</name>
</gene>
<protein>
    <submittedName>
        <fullName evidence="2">Uncharacterized protein</fullName>
    </submittedName>
</protein>
<dbReference type="EMBL" id="GEDC01010895">
    <property type="protein sequence ID" value="JAS26403.1"/>
    <property type="molecule type" value="Transcribed_RNA"/>
</dbReference>
<dbReference type="AlphaFoldDB" id="A0A1B6DL39"/>